<evidence type="ECO:0000256" key="1">
    <source>
        <dbReference type="ARBA" id="ARBA00004651"/>
    </source>
</evidence>
<reference evidence="9" key="1">
    <citation type="submission" date="2022-03" db="EMBL/GenBank/DDBJ databases">
        <title>Bacterial whole genome sequence for Hymenobacter sp. DH14.</title>
        <authorList>
            <person name="Le V."/>
        </authorList>
    </citation>
    <scope>NUCLEOTIDE SEQUENCE</scope>
    <source>
        <strain evidence="9">DH14</strain>
    </source>
</reference>
<organism evidence="9 10">
    <name type="scientific">Hymenobacter cyanobacteriorum</name>
    <dbReference type="NCBI Taxonomy" id="2926463"/>
    <lineage>
        <taxon>Bacteria</taxon>
        <taxon>Pseudomonadati</taxon>
        <taxon>Bacteroidota</taxon>
        <taxon>Cytophagia</taxon>
        <taxon>Cytophagales</taxon>
        <taxon>Hymenobacteraceae</taxon>
        <taxon>Hymenobacter</taxon>
    </lineage>
</organism>
<dbReference type="Gene3D" id="3.30.240.20">
    <property type="entry name" value="bsu07140 like domains"/>
    <property type="match status" value="1"/>
</dbReference>
<keyword evidence="3" id="KW-1003">Cell membrane</keyword>
<feature type="transmembrane region" description="Helical" evidence="7">
    <location>
        <begin position="82"/>
        <end position="99"/>
    </location>
</feature>
<evidence type="ECO:0000256" key="2">
    <source>
        <dbReference type="ARBA" id="ARBA00006448"/>
    </source>
</evidence>
<keyword evidence="5 7" id="KW-1133">Transmembrane helix</keyword>
<comment type="subcellular location">
    <subcellularLocation>
        <location evidence="1">Cell membrane</location>
        <topology evidence="1">Multi-pass membrane protein</topology>
    </subcellularLocation>
</comment>
<keyword evidence="6 7" id="KW-0472">Membrane</keyword>
<keyword evidence="4 7" id="KW-0812">Transmembrane</keyword>
<name>A0A9X1VDS5_9BACT</name>
<feature type="transmembrane region" description="Helical" evidence="7">
    <location>
        <begin position="26"/>
        <end position="45"/>
    </location>
</feature>
<accession>A0A9X1VDS5</accession>
<feature type="domain" description="YetF C-terminal" evidence="8">
    <location>
        <begin position="106"/>
        <end position="169"/>
    </location>
</feature>
<evidence type="ECO:0000256" key="6">
    <source>
        <dbReference type="ARBA" id="ARBA00023136"/>
    </source>
</evidence>
<dbReference type="Proteomes" id="UP001139193">
    <property type="component" value="Unassembled WGS sequence"/>
</dbReference>
<evidence type="ECO:0000313" key="9">
    <source>
        <dbReference type="EMBL" id="MCI1186243.1"/>
    </source>
</evidence>
<dbReference type="InterPro" id="IPR023090">
    <property type="entry name" value="UPF0702_alpha/beta_dom_sf"/>
</dbReference>
<sequence length="238" mass="26747">MLFLAEPITPFDWQRLLWTADAPPSYLLEVVFRCVATYVLMLAALRVTGRRGVRQLSIFELSIILGLGTAAGDTMLYHDTPFLPVILVFAMVSLLYWFFNRLTEWFPRFSDWLEGTPVLLVEEGRINMKNLDNLNLTQKELFGELRQQQVEHLGQVRRAYMEATGNLSAYFFAPDEAAPGLPIWPEVLAQSQHRVEAAGAHACCKCGEVRELARGEAATCPVCQGKGWVPVCAAKREA</sequence>
<evidence type="ECO:0000256" key="3">
    <source>
        <dbReference type="ARBA" id="ARBA00022475"/>
    </source>
</evidence>
<dbReference type="RefSeq" id="WP_241934522.1">
    <property type="nucleotide sequence ID" value="NZ_JALBGC010000001.1"/>
</dbReference>
<dbReference type="GO" id="GO:0005886">
    <property type="term" value="C:plasma membrane"/>
    <property type="evidence" value="ECO:0007669"/>
    <property type="project" value="UniProtKB-SubCell"/>
</dbReference>
<comment type="similarity">
    <text evidence="2">Belongs to the UPF0702 family.</text>
</comment>
<dbReference type="PANTHER" id="PTHR34582">
    <property type="entry name" value="UPF0702 TRANSMEMBRANE PROTEIN YCAP"/>
    <property type="match status" value="1"/>
</dbReference>
<proteinExistence type="inferred from homology"/>
<gene>
    <name evidence="9" type="ORF">MON38_02340</name>
</gene>
<feature type="transmembrane region" description="Helical" evidence="7">
    <location>
        <begin position="57"/>
        <end position="76"/>
    </location>
</feature>
<protein>
    <submittedName>
        <fullName evidence="9">DUF421 domain-containing protein</fullName>
    </submittedName>
</protein>
<evidence type="ECO:0000259" key="8">
    <source>
        <dbReference type="Pfam" id="PF04239"/>
    </source>
</evidence>
<evidence type="ECO:0000256" key="4">
    <source>
        <dbReference type="ARBA" id="ARBA00022692"/>
    </source>
</evidence>
<dbReference type="Pfam" id="PF04239">
    <property type="entry name" value="DUF421"/>
    <property type="match status" value="1"/>
</dbReference>
<dbReference type="AlphaFoldDB" id="A0A9X1VDS5"/>
<evidence type="ECO:0000256" key="7">
    <source>
        <dbReference type="SAM" id="Phobius"/>
    </source>
</evidence>
<evidence type="ECO:0000313" key="10">
    <source>
        <dbReference type="Proteomes" id="UP001139193"/>
    </source>
</evidence>
<evidence type="ECO:0000256" key="5">
    <source>
        <dbReference type="ARBA" id="ARBA00022989"/>
    </source>
</evidence>
<dbReference type="EMBL" id="JALBGC010000001">
    <property type="protein sequence ID" value="MCI1186243.1"/>
    <property type="molecule type" value="Genomic_DNA"/>
</dbReference>
<dbReference type="InterPro" id="IPR007353">
    <property type="entry name" value="DUF421"/>
</dbReference>
<comment type="caution">
    <text evidence="9">The sequence shown here is derived from an EMBL/GenBank/DDBJ whole genome shotgun (WGS) entry which is preliminary data.</text>
</comment>
<dbReference type="PANTHER" id="PTHR34582:SF6">
    <property type="entry name" value="UPF0702 TRANSMEMBRANE PROTEIN YCAP"/>
    <property type="match status" value="1"/>
</dbReference>
<keyword evidence="10" id="KW-1185">Reference proteome</keyword>